<feature type="compositionally biased region" description="Low complexity" evidence="1">
    <location>
        <begin position="165"/>
        <end position="183"/>
    </location>
</feature>
<proteinExistence type="predicted"/>
<feature type="compositionally biased region" description="Basic and acidic residues" evidence="1">
    <location>
        <begin position="1"/>
        <end position="13"/>
    </location>
</feature>
<dbReference type="AlphaFoldDB" id="A0AAD7I4T0"/>
<feature type="compositionally biased region" description="Low complexity" evidence="1">
    <location>
        <begin position="14"/>
        <end position="30"/>
    </location>
</feature>
<organism evidence="2 3">
    <name type="scientific">Mycena maculata</name>
    <dbReference type="NCBI Taxonomy" id="230809"/>
    <lineage>
        <taxon>Eukaryota</taxon>
        <taxon>Fungi</taxon>
        <taxon>Dikarya</taxon>
        <taxon>Basidiomycota</taxon>
        <taxon>Agaricomycotina</taxon>
        <taxon>Agaricomycetes</taxon>
        <taxon>Agaricomycetidae</taxon>
        <taxon>Agaricales</taxon>
        <taxon>Marasmiineae</taxon>
        <taxon>Mycenaceae</taxon>
        <taxon>Mycena</taxon>
    </lineage>
</organism>
<evidence type="ECO:0000313" key="2">
    <source>
        <dbReference type="EMBL" id="KAJ7734486.1"/>
    </source>
</evidence>
<reference evidence="2" key="1">
    <citation type="submission" date="2023-03" db="EMBL/GenBank/DDBJ databases">
        <title>Massive genome expansion in bonnet fungi (Mycena s.s.) driven by repeated elements and novel gene families across ecological guilds.</title>
        <authorList>
            <consortium name="Lawrence Berkeley National Laboratory"/>
            <person name="Harder C.B."/>
            <person name="Miyauchi S."/>
            <person name="Viragh M."/>
            <person name="Kuo A."/>
            <person name="Thoen E."/>
            <person name="Andreopoulos B."/>
            <person name="Lu D."/>
            <person name="Skrede I."/>
            <person name="Drula E."/>
            <person name="Henrissat B."/>
            <person name="Morin E."/>
            <person name="Kohler A."/>
            <person name="Barry K."/>
            <person name="LaButti K."/>
            <person name="Morin E."/>
            <person name="Salamov A."/>
            <person name="Lipzen A."/>
            <person name="Mereny Z."/>
            <person name="Hegedus B."/>
            <person name="Baldrian P."/>
            <person name="Stursova M."/>
            <person name="Weitz H."/>
            <person name="Taylor A."/>
            <person name="Grigoriev I.V."/>
            <person name="Nagy L.G."/>
            <person name="Martin F."/>
            <person name="Kauserud H."/>
        </authorList>
    </citation>
    <scope>NUCLEOTIDE SEQUENCE</scope>
    <source>
        <strain evidence="2">CBHHK188m</strain>
    </source>
</reference>
<dbReference type="EMBL" id="JARJLG010000161">
    <property type="protein sequence ID" value="KAJ7734486.1"/>
    <property type="molecule type" value="Genomic_DNA"/>
</dbReference>
<protein>
    <submittedName>
        <fullName evidence="2">Uncharacterized protein</fullName>
    </submittedName>
</protein>
<feature type="compositionally biased region" description="Low complexity" evidence="1">
    <location>
        <begin position="52"/>
        <end position="69"/>
    </location>
</feature>
<evidence type="ECO:0000256" key="1">
    <source>
        <dbReference type="SAM" id="MobiDB-lite"/>
    </source>
</evidence>
<feature type="region of interest" description="Disordered" evidence="1">
    <location>
        <begin position="227"/>
        <end position="249"/>
    </location>
</feature>
<comment type="caution">
    <text evidence="2">The sequence shown here is derived from an EMBL/GenBank/DDBJ whole genome shotgun (WGS) entry which is preliminary data.</text>
</comment>
<keyword evidence="3" id="KW-1185">Reference proteome</keyword>
<dbReference type="Proteomes" id="UP001215280">
    <property type="component" value="Unassembled WGS sequence"/>
</dbReference>
<accession>A0AAD7I4T0</accession>
<feature type="region of interest" description="Disordered" evidence="1">
    <location>
        <begin position="1"/>
        <end position="90"/>
    </location>
</feature>
<name>A0AAD7I4T0_9AGAR</name>
<feature type="region of interest" description="Disordered" evidence="1">
    <location>
        <begin position="114"/>
        <end position="207"/>
    </location>
</feature>
<gene>
    <name evidence="2" type="ORF">DFH07DRAFT_967588</name>
</gene>
<evidence type="ECO:0000313" key="3">
    <source>
        <dbReference type="Proteomes" id="UP001215280"/>
    </source>
</evidence>
<sequence>MRDCIEMHQHEPGDSNNSNESEGISSRSDSPVSAPHVPTPRAPAPRSDLAVRTAAARLSSTLSSAPLPANMAPRNSAHVKREASTPASVSECIKCEHASPAVKSEEVKLPLWADSTLSDDEREHTSTSLKRSASTAVSTPAPSPTKKHVNAGTTAGAALPSVPGSPTALPTLSCPSSLSSASTETVPAPHIRQTRRMSTGGKPSAQWLAQQVHTRAVAETRVLLAQQAGPAPSVDATTVRTAVPYPTTR</sequence>